<dbReference type="Proteomes" id="UP000008810">
    <property type="component" value="Chromosome 4"/>
</dbReference>
<keyword evidence="3" id="KW-1185">Reference proteome</keyword>
<protein>
    <submittedName>
        <fullName evidence="1 2">Uncharacterized protein</fullName>
    </submittedName>
</protein>
<evidence type="ECO:0000313" key="3">
    <source>
        <dbReference type="Proteomes" id="UP000008810"/>
    </source>
</evidence>
<reference evidence="2" key="3">
    <citation type="submission" date="2018-08" db="UniProtKB">
        <authorList>
            <consortium name="EnsemblPlants"/>
        </authorList>
    </citation>
    <scope>IDENTIFICATION</scope>
    <source>
        <strain evidence="2">cv. Bd21</strain>
    </source>
</reference>
<sequence>MIGVLKFKLTSGAKKYINGYYGAWDRVCSPWSCGGLVMKIRLGSLTQKSGLGVNKTMNSTLYVLQTGFF</sequence>
<dbReference type="AlphaFoldDB" id="A0A0Q3EPW1"/>
<organism evidence="1">
    <name type="scientific">Brachypodium distachyon</name>
    <name type="common">Purple false brome</name>
    <name type="synonym">Trachynia distachya</name>
    <dbReference type="NCBI Taxonomy" id="15368"/>
    <lineage>
        <taxon>Eukaryota</taxon>
        <taxon>Viridiplantae</taxon>
        <taxon>Streptophyta</taxon>
        <taxon>Embryophyta</taxon>
        <taxon>Tracheophyta</taxon>
        <taxon>Spermatophyta</taxon>
        <taxon>Magnoliopsida</taxon>
        <taxon>Liliopsida</taxon>
        <taxon>Poales</taxon>
        <taxon>Poaceae</taxon>
        <taxon>BOP clade</taxon>
        <taxon>Pooideae</taxon>
        <taxon>Stipodae</taxon>
        <taxon>Brachypodieae</taxon>
        <taxon>Brachypodium</taxon>
    </lineage>
</organism>
<name>A0A0Q3EPW1_BRADI</name>
<proteinExistence type="predicted"/>
<reference evidence="1" key="2">
    <citation type="submission" date="2017-06" db="EMBL/GenBank/DDBJ databases">
        <title>WGS assembly of Brachypodium distachyon.</title>
        <authorList>
            <consortium name="The International Brachypodium Initiative"/>
            <person name="Lucas S."/>
            <person name="Harmon-Smith M."/>
            <person name="Lail K."/>
            <person name="Tice H."/>
            <person name="Grimwood J."/>
            <person name="Bruce D."/>
            <person name="Barry K."/>
            <person name="Shu S."/>
            <person name="Lindquist E."/>
            <person name="Wang M."/>
            <person name="Pitluck S."/>
            <person name="Vogel J.P."/>
            <person name="Garvin D.F."/>
            <person name="Mockler T.C."/>
            <person name="Schmutz J."/>
            <person name="Rokhsar D."/>
            <person name="Bevan M.W."/>
        </authorList>
    </citation>
    <scope>NUCLEOTIDE SEQUENCE</scope>
    <source>
        <strain evidence="1">Bd21</strain>
    </source>
</reference>
<accession>A0A0Q3EPW1</accession>
<dbReference type="Gramene" id="KQJ88364">
    <property type="protein sequence ID" value="KQJ88364"/>
    <property type="gene ID" value="BRADI_4g17244v3"/>
</dbReference>
<dbReference type="EMBL" id="CM000883">
    <property type="protein sequence ID" value="KQJ88364.2"/>
    <property type="molecule type" value="Genomic_DNA"/>
</dbReference>
<gene>
    <name evidence="1" type="ORF">BRADI_4g17244v3</name>
</gene>
<reference evidence="1 2" key="1">
    <citation type="journal article" date="2010" name="Nature">
        <title>Genome sequencing and analysis of the model grass Brachypodium distachyon.</title>
        <authorList>
            <consortium name="International Brachypodium Initiative"/>
        </authorList>
    </citation>
    <scope>NUCLEOTIDE SEQUENCE [LARGE SCALE GENOMIC DNA]</scope>
    <source>
        <strain evidence="1 2">Bd21</strain>
    </source>
</reference>
<evidence type="ECO:0000313" key="2">
    <source>
        <dbReference type="EnsemblPlants" id="KQJ88364"/>
    </source>
</evidence>
<dbReference type="InParanoid" id="A0A0Q3EPW1"/>
<evidence type="ECO:0000313" key="1">
    <source>
        <dbReference type="EMBL" id="KQJ88364.2"/>
    </source>
</evidence>
<dbReference type="EnsemblPlants" id="KQJ88364">
    <property type="protein sequence ID" value="KQJ88364"/>
    <property type="gene ID" value="BRADI_4g17244v3"/>
</dbReference>